<dbReference type="OrthoDB" id="5832107at2759"/>
<organism evidence="2">
    <name type="scientific">Loa loa</name>
    <name type="common">Eye worm</name>
    <name type="synonym">Filaria loa</name>
    <dbReference type="NCBI Taxonomy" id="7209"/>
    <lineage>
        <taxon>Eukaryota</taxon>
        <taxon>Metazoa</taxon>
        <taxon>Ecdysozoa</taxon>
        <taxon>Nematoda</taxon>
        <taxon>Chromadorea</taxon>
        <taxon>Rhabditida</taxon>
        <taxon>Spirurina</taxon>
        <taxon>Spiruromorpha</taxon>
        <taxon>Filarioidea</taxon>
        <taxon>Onchocercidae</taxon>
        <taxon>Loa</taxon>
    </lineage>
</organism>
<feature type="coiled-coil region" evidence="1">
    <location>
        <begin position="220"/>
        <end position="265"/>
    </location>
</feature>
<dbReference type="GeneID" id="9949893"/>
<dbReference type="RefSeq" id="XP_020304777.1">
    <property type="nucleotide sequence ID" value="XM_020451440.1"/>
</dbReference>
<keyword evidence="1" id="KW-0175">Coiled coil</keyword>
<dbReference type="InParanoid" id="A0A1S0UE11"/>
<evidence type="ECO:0000313" key="2">
    <source>
        <dbReference type="EMBL" id="EJD73829.1"/>
    </source>
</evidence>
<proteinExistence type="predicted"/>
<feature type="coiled-coil region" evidence="1">
    <location>
        <begin position="81"/>
        <end position="115"/>
    </location>
</feature>
<dbReference type="CTD" id="9949893"/>
<accession>A0A1S0UE11</accession>
<dbReference type="KEGG" id="loa:LOAG_18777"/>
<sequence>DTRPSALELSALLEKQNKVLSALLGKLATSKSEVLVGNRSSQQINDGGTQDKKQVYAKNSFKGFLKTGAILPDGNEESLILENCLEEIRNAHRKVENLERKLEVKKTELAQANETNSLKQIRIDHLNELIEKEREARNSEFSKLNDLLAQLKILQDSVVAKEKLVNDLTEATAKELAKRNKEDKVLVARLSVLADENITLRSLLLTLGTSELSPQLKKLLEEQRDFIETLKSECEILMNRLVRGRDEHRKERRQLRRQIRTLNARLECLISGKQEIMRNFISRMGTAHAKIAKTAHGYHRAIAKVVLQILVILDYSQKRIKQFLIITAS</sequence>
<feature type="non-terminal residue" evidence="2">
    <location>
        <position position="1"/>
    </location>
</feature>
<dbReference type="EMBL" id="JH712584">
    <property type="protein sequence ID" value="EJD73829.1"/>
    <property type="molecule type" value="Genomic_DNA"/>
</dbReference>
<dbReference type="OMA" id="ECEILMN"/>
<reference evidence="2" key="1">
    <citation type="submission" date="2012-04" db="EMBL/GenBank/DDBJ databases">
        <title>The Genome Sequence of Loa loa.</title>
        <authorList>
            <consortium name="The Broad Institute Genome Sequencing Platform"/>
            <consortium name="Broad Institute Genome Sequencing Center for Infectious Disease"/>
            <person name="Nutman T.B."/>
            <person name="Fink D.L."/>
            <person name="Russ C."/>
            <person name="Young S."/>
            <person name="Zeng Q."/>
            <person name="Gargeya S."/>
            <person name="Alvarado L."/>
            <person name="Berlin A."/>
            <person name="Chapman S.B."/>
            <person name="Chen Z."/>
            <person name="Freedman E."/>
            <person name="Gellesch M."/>
            <person name="Goldberg J."/>
            <person name="Griggs A."/>
            <person name="Gujja S."/>
            <person name="Heilman E.R."/>
            <person name="Heiman D."/>
            <person name="Howarth C."/>
            <person name="Mehta T."/>
            <person name="Neiman D."/>
            <person name="Pearson M."/>
            <person name="Roberts A."/>
            <person name="Saif S."/>
            <person name="Shea T."/>
            <person name="Shenoy N."/>
            <person name="Sisk P."/>
            <person name="Stolte C."/>
            <person name="Sykes S."/>
            <person name="White J."/>
            <person name="Yandava C."/>
            <person name="Haas B."/>
            <person name="Henn M.R."/>
            <person name="Nusbaum C."/>
            <person name="Birren B."/>
        </authorList>
    </citation>
    <scope>NUCLEOTIDE SEQUENCE [LARGE SCALE GENOMIC DNA]</scope>
</reference>
<protein>
    <submittedName>
        <fullName evidence="2">Uncharacterized protein</fullName>
    </submittedName>
</protein>
<dbReference type="AlphaFoldDB" id="A0A1S0UE11"/>
<gene>
    <name evidence="2" type="ORF">LOAG_18777</name>
</gene>
<evidence type="ECO:0000256" key="1">
    <source>
        <dbReference type="SAM" id="Coils"/>
    </source>
</evidence>
<name>A0A1S0UE11_LOALO</name>